<evidence type="ECO:0000259" key="3">
    <source>
        <dbReference type="Pfam" id="PF07995"/>
    </source>
</evidence>
<feature type="chain" id="PRO_5003090978" evidence="2">
    <location>
        <begin position="22"/>
        <end position="409"/>
    </location>
</feature>
<dbReference type="PROSITE" id="PS51257">
    <property type="entry name" value="PROKAR_LIPOPROTEIN"/>
    <property type="match status" value="1"/>
</dbReference>
<accession>D6XYL9</accession>
<evidence type="ECO:0000256" key="2">
    <source>
        <dbReference type="SAM" id="SignalP"/>
    </source>
</evidence>
<feature type="region of interest" description="Disordered" evidence="1">
    <location>
        <begin position="23"/>
        <end position="73"/>
    </location>
</feature>
<dbReference type="InterPro" id="IPR011042">
    <property type="entry name" value="6-blade_b-propeller_TolB-like"/>
</dbReference>
<reference evidence="4" key="1">
    <citation type="submission" date="2009-10" db="EMBL/GenBank/DDBJ databases">
        <title>Complete sequence of Bacillus selenitireducens MLS10.</title>
        <authorList>
            <consortium name="US DOE Joint Genome Institute"/>
            <person name="Lucas S."/>
            <person name="Copeland A."/>
            <person name="Lapidus A."/>
            <person name="Glavina del Rio T."/>
            <person name="Dalin E."/>
            <person name="Tice H."/>
            <person name="Bruce D."/>
            <person name="Goodwin L."/>
            <person name="Pitluck S."/>
            <person name="Sims D."/>
            <person name="Brettin T."/>
            <person name="Detter J.C."/>
            <person name="Han C."/>
            <person name="Larimer F."/>
            <person name="Land M."/>
            <person name="Hauser L."/>
            <person name="Kyrpides N."/>
            <person name="Ovchinnikova G."/>
            <person name="Stolz J."/>
        </authorList>
    </citation>
    <scope>NUCLEOTIDE SEQUENCE [LARGE SCALE GENOMIC DNA]</scope>
    <source>
        <strain evidence="4">MLS10</strain>
    </source>
</reference>
<dbReference type="Gene3D" id="2.120.10.30">
    <property type="entry name" value="TolB, C-terminal domain"/>
    <property type="match status" value="1"/>
</dbReference>
<organism evidence="4 5">
    <name type="scientific">Bacillus selenitireducens (strain ATCC 700615 / DSM 15326 / MLS10)</name>
    <dbReference type="NCBI Taxonomy" id="439292"/>
    <lineage>
        <taxon>Bacteria</taxon>
        <taxon>Bacillati</taxon>
        <taxon>Bacillota</taxon>
        <taxon>Bacilli</taxon>
        <taxon>Bacillales</taxon>
        <taxon>Bacillaceae</taxon>
        <taxon>Salisediminibacterium</taxon>
    </lineage>
</organism>
<proteinExistence type="predicted"/>
<dbReference type="HOGENOM" id="CLU_012253_4_1_9"/>
<sequence>MNRLYRFLAAVTAVPIIAACADNGGNEPDEPTIDVENEANGESEVNDNVGVDTEDEAVNEHGGNNGENEVSGEEANGMIPIAEMTTGDWTVETVAESLDVPWSLQKADSVYYLTDRDGHVLEVTDGDVSRFELETSDPVAHEGEGGLLGFLLSEDFASSGEGFAYYTYQGPSALENRVVTVERQNGAWVETDILLDGISGDRIHNGGRLAVGPDDHLYVTTGDANVPSLSQDENNLAGKILRMTQDGEVPDDNPFGDSYVYSTGHRNPQGLSWLSNGTMYASEHGPTAQDEINLIEPGNNYGWPEIEGDESAEGMEDPAIHSGTDTTWAPSGTAVYDDYLLVTGLRGSALYLYDEAAHEMREIFDGEGRLRDVYVDGDSIYVLTNNTDGRGNPAPNDDRILRLTWNGEQ</sequence>
<dbReference type="RefSeq" id="WP_013171606.1">
    <property type="nucleotide sequence ID" value="NC_014219.1"/>
</dbReference>
<evidence type="ECO:0000256" key="1">
    <source>
        <dbReference type="SAM" id="MobiDB-lite"/>
    </source>
</evidence>
<keyword evidence="5" id="KW-1185">Reference proteome</keyword>
<dbReference type="PANTHER" id="PTHR19328:SF13">
    <property type="entry name" value="HIPL1 PROTEIN"/>
    <property type="match status" value="1"/>
</dbReference>
<dbReference type="InterPro" id="IPR011041">
    <property type="entry name" value="Quinoprot_gluc/sorb_DH_b-prop"/>
</dbReference>
<feature type="signal peptide" evidence="2">
    <location>
        <begin position="1"/>
        <end position="21"/>
    </location>
</feature>
<name>D6XYL9_BACIE</name>
<evidence type="ECO:0000313" key="4">
    <source>
        <dbReference type="EMBL" id="ADH98177.1"/>
    </source>
</evidence>
<dbReference type="SUPFAM" id="SSF50952">
    <property type="entry name" value="Soluble quinoprotein glucose dehydrogenase"/>
    <property type="match status" value="1"/>
</dbReference>
<dbReference type="Proteomes" id="UP000000271">
    <property type="component" value="Chromosome"/>
</dbReference>
<dbReference type="InterPro" id="IPR012938">
    <property type="entry name" value="Glc/Sorbosone_DH"/>
</dbReference>
<dbReference type="STRING" id="439292.Bsel_0642"/>
<evidence type="ECO:0000313" key="5">
    <source>
        <dbReference type="Proteomes" id="UP000000271"/>
    </source>
</evidence>
<feature type="compositionally biased region" description="Low complexity" evidence="1">
    <location>
        <begin position="60"/>
        <end position="73"/>
    </location>
</feature>
<dbReference type="eggNOG" id="COG2133">
    <property type="taxonomic scope" value="Bacteria"/>
</dbReference>
<dbReference type="EMBL" id="CP001791">
    <property type="protein sequence ID" value="ADH98177.1"/>
    <property type="molecule type" value="Genomic_DNA"/>
</dbReference>
<dbReference type="Pfam" id="PF07995">
    <property type="entry name" value="GSDH"/>
    <property type="match status" value="1"/>
</dbReference>
<protein>
    <submittedName>
        <fullName evidence="4">Glucose sorbosone dehydrogenase</fullName>
    </submittedName>
</protein>
<dbReference type="OrthoDB" id="9770043at2"/>
<feature type="domain" description="Glucose/Sorbosone dehydrogenase" evidence="3">
    <location>
        <begin position="98"/>
        <end position="390"/>
    </location>
</feature>
<gene>
    <name evidence="4" type="ordered locus">Bsel_0642</name>
</gene>
<feature type="compositionally biased region" description="Acidic residues" evidence="1">
    <location>
        <begin position="27"/>
        <end position="45"/>
    </location>
</feature>
<dbReference type="PANTHER" id="PTHR19328">
    <property type="entry name" value="HEDGEHOG-INTERACTING PROTEIN"/>
    <property type="match status" value="1"/>
</dbReference>
<dbReference type="KEGG" id="bse:Bsel_0642"/>
<keyword evidence="2" id="KW-0732">Signal</keyword>
<dbReference type="AlphaFoldDB" id="D6XYL9"/>